<organism evidence="1 2">
    <name type="scientific">Carya illinoinensis</name>
    <name type="common">Pecan</name>
    <dbReference type="NCBI Taxonomy" id="32201"/>
    <lineage>
        <taxon>Eukaryota</taxon>
        <taxon>Viridiplantae</taxon>
        <taxon>Streptophyta</taxon>
        <taxon>Embryophyta</taxon>
        <taxon>Tracheophyta</taxon>
        <taxon>Spermatophyta</taxon>
        <taxon>Magnoliopsida</taxon>
        <taxon>eudicotyledons</taxon>
        <taxon>Gunneridae</taxon>
        <taxon>Pentapetalae</taxon>
        <taxon>rosids</taxon>
        <taxon>fabids</taxon>
        <taxon>Fagales</taxon>
        <taxon>Juglandaceae</taxon>
        <taxon>Carya</taxon>
    </lineage>
</organism>
<dbReference type="PANTHER" id="PTHR34956">
    <property type="entry name" value="OS05G0397300 PROTEIN"/>
    <property type="match status" value="1"/>
</dbReference>
<evidence type="ECO:0000313" key="2">
    <source>
        <dbReference type="Proteomes" id="UP000811609"/>
    </source>
</evidence>
<dbReference type="AlphaFoldDB" id="A0A8T1R147"/>
<dbReference type="EMBL" id="CM031811">
    <property type="protein sequence ID" value="KAG6660209.1"/>
    <property type="molecule type" value="Genomic_DNA"/>
</dbReference>
<accession>A0A8T1R147</accession>
<dbReference type="Proteomes" id="UP000811609">
    <property type="component" value="Chromosome 3"/>
</dbReference>
<proteinExistence type="predicted"/>
<comment type="caution">
    <text evidence="1">The sequence shown here is derived from an EMBL/GenBank/DDBJ whole genome shotgun (WGS) entry which is preliminary data.</text>
</comment>
<name>A0A8T1R147_CARIL</name>
<reference evidence="1" key="1">
    <citation type="submission" date="2020-12" db="EMBL/GenBank/DDBJ databases">
        <title>WGS assembly of Carya illinoinensis cv. Pawnee.</title>
        <authorList>
            <person name="Platts A."/>
            <person name="Shu S."/>
            <person name="Wright S."/>
            <person name="Barry K."/>
            <person name="Edger P."/>
            <person name="Pires J.C."/>
            <person name="Schmutz J."/>
        </authorList>
    </citation>
    <scope>NUCLEOTIDE SEQUENCE</scope>
    <source>
        <tissue evidence="1">Leaf</tissue>
    </source>
</reference>
<gene>
    <name evidence="1" type="ORF">CIPAW_03G089900</name>
</gene>
<sequence length="129" mass="15157">MDMKADHYLELEGGDHDQNDVLYAEIRKQILLLTADEDEDLHKAKRQNSSSIVAQKKLKQINRFYFNWWENESTNSVPAWLLNLWKNANGTGVFIPQAAKTRRYYKPERQKQNRLLQESRTKSISCSSI</sequence>
<dbReference type="PANTHER" id="PTHR34956:SF1">
    <property type="entry name" value="DUF4005 DOMAIN-CONTAINING PROTEIN"/>
    <property type="match status" value="1"/>
</dbReference>
<keyword evidence="2" id="KW-1185">Reference proteome</keyword>
<evidence type="ECO:0000313" key="1">
    <source>
        <dbReference type="EMBL" id="KAG6660209.1"/>
    </source>
</evidence>
<protein>
    <submittedName>
        <fullName evidence="1">Uncharacterized protein</fullName>
    </submittedName>
</protein>